<evidence type="ECO:0000256" key="1">
    <source>
        <dbReference type="ARBA" id="ARBA00022553"/>
    </source>
</evidence>
<dbReference type="SUPFAM" id="SSF52172">
    <property type="entry name" value="CheY-like"/>
    <property type="match status" value="1"/>
</dbReference>
<evidence type="ECO:0000256" key="3">
    <source>
        <dbReference type="ARBA" id="ARBA00023125"/>
    </source>
</evidence>
<gene>
    <name evidence="8" type="ORF">B0293_30575</name>
</gene>
<feature type="domain" description="HTH luxR-type" evidence="6">
    <location>
        <begin position="159"/>
        <end position="224"/>
    </location>
</feature>
<dbReference type="InterPro" id="IPR039420">
    <property type="entry name" value="WalR-like"/>
</dbReference>
<dbReference type="GO" id="GO:0003677">
    <property type="term" value="F:DNA binding"/>
    <property type="evidence" value="ECO:0007669"/>
    <property type="project" value="UniProtKB-KW"/>
</dbReference>
<keyword evidence="3 8" id="KW-0238">DNA-binding</keyword>
<evidence type="ECO:0000256" key="2">
    <source>
        <dbReference type="ARBA" id="ARBA00023015"/>
    </source>
</evidence>
<evidence type="ECO:0000313" key="8">
    <source>
        <dbReference type="EMBL" id="OOC02512.1"/>
    </source>
</evidence>
<dbReference type="InterPro" id="IPR016032">
    <property type="entry name" value="Sig_transdc_resp-reg_C-effctor"/>
</dbReference>
<dbReference type="InterPro" id="IPR011006">
    <property type="entry name" value="CheY-like_superfamily"/>
</dbReference>
<keyword evidence="4" id="KW-0804">Transcription</keyword>
<dbReference type="PANTHER" id="PTHR43214:SF24">
    <property type="entry name" value="TRANSCRIPTIONAL REGULATORY PROTEIN NARL-RELATED"/>
    <property type="match status" value="1"/>
</dbReference>
<dbReference type="Pfam" id="PF00072">
    <property type="entry name" value="Response_reg"/>
    <property type="match status" value="1"/>
</dbReference>
<dbReference type="EMBL" id="MUXN01000024">
    <property type="protein sequence ID" value="OOC02512.1"/>
    <property type="molecule type" value="Genomic_DNA"/>
</dbReference>
<keyword evidence="1 5" id="KW-0597">Phosphoprotein</keyword>
<proteinExistence type="predicted"/>
<evidence type="ECO:0000259" key="7">
    <source>
        <dbReference type="PROSITE" id="PS50110"/>
    </source>
</evidence>
<feature type="domain" description="Response regulatory" evidence="7">
    <location>
        <begin position="17"/>
        <end position="133"/>
    </location>
</feature>
<dbReference type="PROSITE" id="PS50043">
    <property type="entry name" value="HTH_LUXR_2"/>
    <property type="match status" value="1"/>
</dbReference>
<dbReference type="SMART" id="SM00421">
    <property type="entry name" value="HTH_LUXR"/>
    <property type="match status" value="1"/>
</dbReference>
<dbReference type="InterPro" id="IPR000792">
    <property type="entry name" value="Tscrpt_reg_LuxR_C"/>
</dbReference>
<accession>A0ABX3J8A9</accession>
<evidence type="ECO:0000256" key="4">
    <source>
        <dbReference type="ARBA" id="ARBA00023163"/>
    </source>
</evidence>
<dbReference type="InterPro" id="IPR001789">
    <property type="entry name" value="Sig_transdc_resp-reg_receiver"/>
</dbReference>
<dbReference type="Pfam" id="PF00196">
    <property type="entry name" value="GerE"/>
    <property type="match status" value="1"/>
</dbReference>
<dbReference type="SMART" id="SM00448">
    <property type="entry name" value="REC"/>
    <property type="match status" value="1"/>
</dbReference>
<evidence type="ECO:0000259" key="6">
    <source>
        <dbReference type="PROSITE" id="PS50043"/>
    </source>
</evidence>
<feature type="modified residue" description="4-aspartylphosphate" evidence="5">
    <location>
        <position position="68"/>
    </location>
</feature>
<organism evidence="8 9">
    <name type="scientific">Amycolatopsis azurea DSM 43854</name>
    <dbReference type="NCBI Taxonomy" id="1238180"/>
    <lineage>
        <taxon>Bacteria</taxon>
        <taxon>Bacillati</taxon>
        <taxon>Actinomycetota</taxon>
        <taxon>Actinomycetes</taxon>
        <taxon>Pseudonocardiales</taxon>
        <taxon>Pseudonocardiaceae</taxon>
        <taxon>Amycolatopsis</taxon>
    </lineage>
</organism>
<dbReference type="PRINTS" id="PR00038">
    <property type="entry name" value="HTHLUXR"/>
</dbReference>
<dbReference type="SUPFAM" id="SSF46894">
    <property type="entry name" value="C-terminal effector domain of the bipartite response regulators"/>
    <property type="match status" value="1"/>
</dbReference>
<dbReference type="PROSITE" id="PS00622">
    <property type="entry name" value="HTH_LUXR_1"/>
    <property type="match status" value="1"/>
</dbReference>
<comment type="caution">
    <text evidence="8">The sequence shown here is derived from an EMBL/GenBank/DDBJ whole genome shotgun (WGS) entry which is preliminary data.</text>
</comment>
<evidence type="ECO:0000313" key="9">
    <source>
        <dbReference type="Proteomes" id="UP000188551"/>
    </source>
</evidence>
<dbReference type="PROSITE" id="PS50110">
    <property type="entry name" value="RESPONSE_REGULATORY"/>
    <property type="match status" value="1"/>
</dbReference>
<name>A0ABX3J8A9_9PSEU</name>
<keyword evidence="9" id="KW-1185">Reference proteome</keyword>
<dbReference type="Gene3D" id="3.40.50.2300">
    <property type="match status" value="1"/>
</dbReference>
<dbReference type="PANTHER" id="PTHR43214">
    <property type="entry name" value="TWO-COMPONENT RESPONSE REGULATOR"/>
    <property type="match status" value="1"/>
</dbReference>
<reference evidence="8 9" key="1">
    <citation type="submission" date="2017-02" db="EMBL/GenBank/DDBJ databases">
        <title>Amycolatopsis azurea DSM 43854 draft genome.</title>
        <authorList>
            <person name="Mayilraj S."/>
        </authorList>
    </citation>
    <scope>NUCLEOTIDE SEQUENCE [LARGE SCALE GENOMIC DNA]</scope>
    <source>
        <strain evidence="8 9">DSM 43854</strain>
    </source>
</reference>
<dbReference type="CDD" id="cd17535">
    <property type="entry name" value="REC_NarL-like"/>
    <property type="match status" value="1"/>
</dbReference>
<dbReference type="CDD" id="cd06170">
    <property type="entry name" value="LuxR_C_like"/>
    <property type="match status" value="1"/>
</dbReference>
<sequence>MAGPGDDPAERRRLVIRLLIADDQAAARDGLRLLLSCEPDIEVIGAAADGAELVALARFRRPDVVLTDIRMPGMDGIGAIRRLRELEPEPAVVAVTTFDLDDYLFGALQAGAVGFVLKNSAPELFVEAVRLADAGQGLIDPQVTRRLVTRFARVSPRRVPPDLPPLTPREVEVLGGLARGLANAEIAREFGIAAGTVKVHVERILAKFGVATRVQAVIRAYKYGLVTWDD</sequence>
<dbReference type="InterPro" id="IPR058245">
    <property type="entry name" value="NreC/VraR/RcsB-like_REC"/>
</dbReference>
<keyword evidence="2" id="KW-0805">Transcription regulation</keyword>
<protein>
    <submittedName>
        <fullName evidence="8">DNA-binding response regulator</fullName>
    </submittedName>
</protein>
<evidence type="ECO:0000256" key="5">
    <source>
        <dbReference type="PROSITE-ProRule" id="PRU00169"/>
    </source>
</evidence>
<dbReference type="Proteomes" id="UP000188551">
    <property type="component" value="Unassembled WGS sequence"/>
</dbReference>